<dbReference type="Proteomes" id="UP000039865">
    <property type="component" value="Unassembled WGS sequence"/>
</dbReference>
<sequence>MKTIITIAVALFIGAISTRQYQRAPTRSEIHNQRLYEAETEDLTVEDPLYYDGYYPQVEKNIFTKIGHGLRRVEPYIGPAFKIAGAIGGLSVEEPMFHDNVQYPQVEKNIFTKIGHGLRRVEPYIGPAFKIAGAIGGLSVQDQLSHEEEDYAYYPKVEKNVFTKIGHGLRRIEPYIGPAFKIAGAIGGLSVESPNPSPIYFYNDAFFPNVEKNIFTKIGHGLRRIEPYIGPAIKIAGAVGA</sequence>
<dbReference type="AlphaFoldDB" id="A0A078A3X2"/>
<name>A0A078A3X2_STYLE</name>
<feature type="chain" id="PRO_5001729155" evidence="1">
    <location>
        <begin position="19"/>
        <end position="241"/>
    </location>
</feature>
<reference evidence="2 3" key="1">
    <citation type="submission" date="2014-06" db="EMBL/GenBank/DDBJ databases">
        <authorList>
            <person name="Swart Estienne"/>
        </authorList>
    </citation>
    <scope>NUCLEOTIDE SEQUENCE [LARGE SCALE GENOMIC DNA]</scope>
    <source>
        <strain evidence="2 3">130c</strain>
    </source>
</reference>
<dbReference type="EMBL" id="CCKQ01005364">
    <property type="protein sequence ID" value="CDW76569.1"/>
    <property type="molecule type" value="Genomic_DNA"/>
</dbReference>
<organism evidence="2 3">
    <name type="scientific">Stylonychia lemnae</name>
    <name type="common">Ciliate</name>
    <dbReference type="NCBI Taxonomy" id="5949"/>
    <lineage>
        <taxon>Eukaryota</taxon>
        <taxon>Sar</taxon>
        <taxon>Alveolata</taxon>
        <taxon>Ciliophora</taxon>
        <taxon>Intramacronucleata</taxon>
        <taxon>Spirotrichea</taxon>
        <taxon>Stichotrichia</taxon>
        <taxon>Sporadotrichida</taxon>
        <taxon>Oxytrichidae</taxon>
        <taxon>Stylonychinae</taxon>
        <taxon>Stylonychia</taxon>
    </lineage>
</organism>
<evidence type="ECO:0000256" key="1">
    <source>
        <dbReference type="SAM" id="SignalP"/>
    </source>
</evidence>
<feature type="signal peptide" evidence="1">
    <location>
        <begin position="1"/>
        <end position="18"/>
    </location>
</feature>
<evidence type="ECO:0000313" key="2">
    <source>
        <dbReference type="EMBL" id="CDW76569.1"/>
    </source>
</evidence>
<keyword evidence="3" id="KW-1185">Reference proteome</keyword>
<accession>A0A078A3X2</accession>
<evidence type="ECO:0000313" key="3">
    <source>
        <dbReference type="Proteomes" id="UP000039865"/>
    </source>
</evidence>
<proteinExistence type="predicted"/>
<protein>
    <submittedName>
        <fullName evidence="2">Uncharacterized protein</fullName>
    </submittedName>
</protein>
<keyword evidence="1" id="KW-0732">Signal</keyword>
<dbReference type="InParanoid" id="A0A078A3X2"/>
<gene>
    <name evidence="2" type="primary">Contig15006.g739</name>
    <name evidence="2" type="ORF">STYLEM_5529</name>
</gene>